<organism evidence="2 3">
    <name type="scientific">Haloglomus irregulare</name>
    <dbReference type="NCBI Taxonomy" id="2234134"/>
    <lineage>
        <taxon>Archaea</taxon>
        <taxon>Methanobacteriati</taxon>
        <taxon>Methanobacteriota</taxon>
        <taxon>Stenosarchaea group</taxon>
        <taxon>Halobacteria</taxon>
        <taxon>Halobacteriales</taxon>
        <taxon>Natronomonadaceae</taxon>
        <taxon>Haloglomus</taxon>
    </lineage>
</organism>
<accession>A0A554MVM0</accession>
<dbReference type="InterPro" id="IPR012340">
    <property type="entry name" value="NA-bd_OB-fold"/>
</dbReference>
<evidence type="ECO:0000313" key="2">
    <source>
        <dbReference type="EMBL" id="TSD09159.1"/>
    </source>
</evidence>
<dbReference type="Pfam" id="PF12172">
    <property type="entry name" value="zf-ChsH2"/>
    <property type="match status" value="1"/>
</dbReference>
<dbReference type="Proteomes" id="UP000319894">
    <property type="component" value="Unassembled WGS sequence"/>
</dbReference>
<keyword evidence="3" id="KW-1185">Reference proteome</keyword>
<feature type="domain" description="ChsH2 rubredoxin-like zinc ribbon" evidence="1">
    <location>
        <begin position="23"/>
        <end position="56"/>
    </location>
</feature>
<dbReference type="PANTHER" id="PTHR34075">
    <property type="entry name" value="BLR3430 PROTEIN"/>
    <property type="match status" value="1"/>
</dbReference>
<dbReference type="EMBL" id="QMDX01000017">
    <property type="protein sequence ID" value="TSD09159.1"/>
    <property type="molecule type" value="Genomic_DNA"/>
</dbReference>
<dbReference type="OrthoDB" id="9573at2157"/>
<dbReference type="PANTHER" id="PTHR34075:SF5">
    <property type="entry name" value="BLR3430 PROTEIN"/>
    <property type="match status" value="1"/>
</dbReference>
<dbReference type="InParanoid" id="A0A554MVM0"/>
<gene>
    <name evidence="2" type="ORF">DP107_17050</name>
</gene>
<dbReference type="SUPFAM" id="SSF50249">
    <property type="entry name" value="Nucleic acid-binding proteins"/>
    <property type="match status" value="1"/>
</dbReference>
<evidence type="ECO:0000313" key="3">
    <source>
        <dbReference type="Proteomes" id="UP000319894"/>
    </source>
</evidence>
<proteinExistence type="predicted"/>
<evidence type="ECO:0000259" key="1">
    <source>
        <dbReference type="Pfam" id="PF12172"/>
    </source>
</evidence>
<comment type="caution">
    <text evidence="2">The sequence shown here is derived from an EMBL/GenBank/DDBJ whole genome shotgun (WGS) entry which is preliminary data.</text>
</comment>
<dbReference type="RefSeq" id="WP_144263333.1">
    <property type="nucleotide sequence ID" value="NZ_QMDX01000017.1"/>
</dbReference>
<name>A0A554MVM0_9EURY</name>
<dbReference type="InterPro" id="IPR052513">
    <property type="entry name" value="Thioester_dehydratase-like"/>
</dbReference>
<sequence>MTAGEVPTYAEGEGLKHESWARALRDGVLLGQECADCEHVLGTPKSVCPGCSGRSLVTVRLPTSGKVFSETTIEVTPEGLGDRYQVGVVDLGPTRLLGRMSDEVEIGDTVAFDGFVEYEDLPGPRFVAEPTG</sequence>
<dbReference type="Gene3D" id="6.10.30.10">
    <property type="match status" value="1"/>
</dbReference>
<dbReference type="AlphaFoldDB" id="A0A554MVM0"/>
<protein>
    <recommendedName>
        <fullName evidence="1">ChsH2 rubredoxin-like zinc ribbon domain-containing protein</fullName>
    </recommendedName>
</protein>
<reference evidence="2 3" key="1">
    <citation type="submission" date="2018-06" db="EMBL/GenBank/DDBJ databases">
        <title>Natronomonas sp. F16-60 a new haloarchaeon isolated from a solar saltern of Isla Cristina, Huelva, Spain.</title>
        <authorList>
            <person name="Duran-Viseras A."/>
            <person name="Sanchez-Porro C."/>
            <person name="Ventosa A."/>
        </authorList>
    </citation>
    <scope>NUCLEOTIDE SEQUENCE [LARGE SCALE GENOMIC DNA]</scope>
    <source>
        <strain evidence="2 3">F16-60</strain>
    </source>
</reference>
<dbReference type="InterPro" id="IPR022002">
    <property type="entry name" value="ChsH2_Znr"/>
</dbReference>